<protein>
    <recommendedName>
        <fullName evidence="3">Secreted protein</fullName>
    </recommendedName>
</protein>
<evidence type="ECO:0000313" key="1">
    <source>
        <dbReference type="EMBL" id="CAI9605842.1"/>
    </source>
</evidence>
<accession>A0ABN9GC81</accession>
<sequence length="83" mass="9144">MWFNHLRSTLITQITMMRFPQVVCVSAPPTMGRSPCSSFVSLPLPQWGDFPAVVYVSAPPTMGRFPCSSLCLCPSHNGEISLQ</sequence>
<dbReference type="Proteomes" id="UP001162483">
    <property type="component" value="Unassembled WGS sequence"/>
</dbReference>
<dbReference type="EMBL" id="CATNWA010018192">
    <property type="protein sequence ID" value="CAI9605842.1"/>
    <property type="molecule type" value="Genomic_DNA"/>
</dbReference>
<comment type="caution">
    <text evidence="1">The sequence shown here is derived from an EMBL/GenBank/DDBJ whole genome shotgun (WGS) entry which is preliminary data.</text>
</comment>
<organism evidence="1 2">
    <name type="scientific">Staurois parvus</name>
    <dbReference type="NCBI Taxonomy" id="386267"/>
    <lineage>
        <taxon>Eukaryota</taxon>
        <taxon>Metazoa</taxon>
        <taxon>Chordata</taxon>
        <taxon>Craniata</taxon>
        <taxon>Vertebrata</taxon>
        <taxon>Euteleostomi</taxon>
        <taxon>Amphibia</taxon>
        <taxon>Batrachia</taxon>
        <taxon>Anura</taxon>
        <taxon>Neobatrachia</taxon>
        <taxon>Ranoidea</taxon>
        <taxon>Ranidae</taxon>
        <taxon>Staurois</taxon>
    </lineage>
</organism>
<evidence type="ECO:0008006" key="3">
    <source>
        <dbReference type="Google" id="ProtNLM"/>
    </source>
</evidence>
<gene>
    <name evidence="1" type="ORF">SPARVUS_LOCUS13675694</name>
</gene>
<reference evidence="1" key="1">
    <citation type="submission" date="2023-05" db="EMBL/GenBank/DDBJ databases">
        <authorList>
            <person name="Stuckert A."/>
        </authorList>
    </citation>
    <scope>NUCLEOTIDE SEQUENCE</scope>
</reference>
<proteinExistence type="predicted"/>
<keyword evidence="2" id="KW-1185">Reference proteome</keyword>
<name>A0ABN9GC81_9NEOB</name>
<evidence type="ECO:0000313" key="2">
    <source>
        <dbReference type="Proteomes" id="UP001162483"/>
    </source>
</evidence>